<protein>
    <submittedName>
        <fullName evidence="2">Uncharacterized protein</fullName>
    </submittedName>
</protein>
<organism evidence="2 3">
    <name type="scientific">Effusibacillus consociatus</name>
    <dbReference type="NCBI Taxonomy" id="1117041"/>
    <lineage>
        <taxon>Bacteria</taxon>
        <taxon>Bacillati</taxon>
        <taxon>Bacillota</taxon>
        <taxon>Bacilli</taxon>
        <taxon>Bacillales</taxon>
        <taxon>Alicyclobacillaceae</taxon>
        <taxon>Effusibacillus</taxon>
    </lineage>
</organism>
<evidence type="ECO:0000313" key="2">
    <source>
        <dbReference type="EMBL" id="MFC4769254.1"/>
    </source>
</evidence>
<sequence>MDRYFLLYQIPFLPELREETVPPFPVSHDSPEFRENSHVSDSETDLIAMPGTRYGLWW</sequence>
<feature type="compositionally biased region" description="Basic and acidic residues" evidence="1">
    <location>
        <begin position="29"/>
        <end position="41"/>
    </location>
</feature>
<dbReference type="RefSeq" id="WP_380027562.1">
    <property type="nucleotide sequence ID" value="NZ_JBHSHC010000120.1"/>
</dbReference>
<evidence type="ECO:0000256" key="1">
    <source>
        <dbReference type="SAM" id="MobiDB-lite"/>
    </source>
</evidence>
<evidence type="ECO:0000313" key="3">
    <source>
        <dbReference type="Proteomes" id="UP001596002"/>
    </source>
</evidence>
<comment type="caution">
    <text evidence="2">The sequence shown here is derived from an EMBL/GenBank/DDBJ whole genome shotgun (WGS) entry which is preliminary data.</text>
</comment>
<feature type="region of interest" description="Disordered" evidence="1">
    <location>
        <begin position="24"/>
        <end position="44"/>
    </location>
</feature>
<dbReference type="Proteomes" id="UP001596002">
    <property type="component" value="Unassembled WGS sequence"/>
</dbReference>
<keyword evidence="3" id="KW-1185">Reference proteome</keyword>
<dbReference type="EMBL" id="JBHSHC010000120">
    <property type="protein sequence ID" value="MFC4769254.1"/>
    <property type="molecule type" value="Genomic_DNA"/>
</dbReference>
<reference evidence="3" key="1">
    <citation type="journal article" date="2019" name="Int. J. Syst. Evol. Microbiol.">
        <title>The Global Catalogue of Microorganisms (GCM) 10K type strain sequencing project: providing services to taxonomists for standard genome sequencing and annotation.</title>
        <authorList>
            <consortium name="The Broad Institute Genomics Platform"/>
            <consortium name="The Broad Institute Genome Sequencing Center for Infectious Disease"/>
            <person name="Wu L."/>
            <person name="Ma J."/>
        </authorList>
    </citation>
    <scope>NUCLEOTIDE SEQUENCE [LARGE SCALE GENOMIC DNA]</scope>
    <source>
        <strain evidence="3">WYCCWR 12678</strain>
    </source>
</reference>
<name>A0ABV9Q608_9BACL</name>
<proteinExistence type="predicted"/>
<accession>A0ABV9Q608</accession>
<gene>
    <name evidence="2" type="ORF">ACFO8Q_18145</name>
</gene>